<dbReference type="Pfam" id="PF19655">
    <property type="entry name" value="DUF6158"/>
    <property type="match status" value="1"/>
</dbReference>
<dbReference type="InterPro" id="IPR046156">
    <property type="entry name" value="DUF6158"/>
</dbReference>
<dbReference type="EMBL" id="WEGH01000001">
    <property type="protein sequence ID" value="MQY04237.1"/>
    <property type="molecule type" value="Genomic_DNA"/>
</dbReference>
<protein>
    <submittedName>
        <fullName evidence="1">Uncharacterized protein</fullName>
    </submittedName>
</protein>
<gene>
    <name evidence="1" type="ORF">ACRB68_22880</name>
</gene>
<dbReference type="Proteomes" id="UP000487268">
    <property type="component" value="Unassembled WGS sequence"/>
</dbReference>
<sequence>MTTVGVEPSELGEDDLFRELASLYDTRMDALRHASDQAFAEHTRRMSQLETEYLRRFPEREIDPERMRDGARAR</sequence>
<dbReference type="AlphaFoldDB" id="A0A7K0BSV8"/>
<reference evidence="1 2" key="1">
    <citation type="submission" date="2019-10" db="EMBL/GenBank/DDBJ databases">
        <title>Actinomadura rubteroloni sp. nov. and Actinomadura macrotermitis sp. nov., isolated from the gut of fungus growing-termite Macrotermes natalensis.</title>
        <authorList>
            <person name="Benndorf R."/>
            <person name="Martin K."/>
            <person name="Kuefner M."/>
            <person name="De Beer W."/>
            <person name="Kaster A.-K."/>
            <person name="Vollmers J."/>
            <person name="Poulsen M."/>
            <person name="Beemelmanns C."/>
        </authorList>
    </citation>
    <scope>NUCLEOTIDE SEQUENCE [LARGE SCALE GENOMIC DNA]</scope>
    <source>
        <strain evidence="1 2">RB68</strain>
    </source>
</reference>
<organism evidence="1 2">
    <name type="scientific">Actinomadura macrotermitis</name>
    <dbReference type="NCBI Taxonomy" id="2585200"/>
    <lineage>
        <taxon>Bacteria</taxon>
        <taxon>Bacillati</taxon>
        <taxon>Actinomycetota</taxon>
        <taxon>Actinomycetes</taxon>
        <taxon>Streptosporangiales</taxon>
        <taxon>Thermomonosporaceae</taxon>
        <taxon>Actinomadura</taxon>
    </lineage>
</organism>
<dbReference type="OrthoDB" id="4859584at2"/>
<proteinExistence type="predicted"/>
<dbReference type="RefSeq" id="WP_153532027.1">
    <property type="nucleotide sequence ID" value="NZ_WEGH01000001.1"/>
</dbReference>
<evidence type="ECO:0000313" key="1">
    <source>
        <dbReference type="EMBL" id="MQY04237.1"/>
    </source>
</evidence>
<name>A0A7K0BSV8_9ACTN</name>
<evidence type="ECO:0000313" key="2">
    <source>
        <dbReference type="Proteomes" id="UP000487268"/>
    </source>
</evidence>
<comment type="caution">
    <text evidence="1">The sequence shown here is derived from an EMBL/GenBank/DDBJ whole genome shotgun (WGS) entry which is preliminary data.</text>
</comment>
<keyword evidence="2" id="KW-1185">Reference proteome</keyword>
<accession>A0A7K0BSV8</accession>